<sequence length="715" mass="78913">MDVLAKSREILEALTTFPYYMVMPPTKGHASWQEASAIAFALECIGSISGELPSRLGATRVTVNPKASSVEDAVTRYSRTTIALEPHTDSSQQKNPHSIVIFGMSRPDESGGETQMVVIDELLPLLDSETAELLRQPIWPMGRHPKPILETGSASDETRISYYRKQLDRSLELGASLSAQQITALSALDAAITHLSAHRSFRLQKGETLLINNCKVLHGRTALAEDSDRLMIRYRLRTDFTSCHRALNADGLPTEHIRQRVIQGASRLEEQGRKTQARILRSDERVSFDALTTPSSVASSTESLTPESSMTDVRKALRAKQFTKAQSLLQLMAQKPDPGFDVPYFLSALATRGNEDAKAAALLENAAAARPFLKAGRESLKPVVLKVRAFEGTKVKFRFADDGAIKTRLVGGQISTKYWIDKARFHITLGNAANLAFSGANLPRFDVLFNAISDVDASPNALLGLEGFIANHGVTRVINEPAALRRSTRDNIAKLANASPHLRSGRTNRYLGSALFDVAKLVKQIKSELTFPLLVRSVGTHTGSTLSKCDTDTALRESLEGLSSMRDLYVTEFINVANEQGVFHKIRGFYIDGDLYPVHLLRAKHWEVGRRGDRLKIMSEQTWMQEDEASCLNDLAAYLGATHYSALLAFLSDIGLDFCGVDFAVGPDGKLVIFEANPAMRHHYDHVKTAPYIKPAHDRASEAFNQMISVRSKKR</sequence>
<protein>
    <recommendedName>
        <fullName evidence="4">TauD/TfdA-like domain-containing protein</fullName>
    </recommendedName>
</protein>
<keyword evidence="6" id="KW-1185">Reference proteome</keyword>
<feature type="domain" description="TauD/TfdA-like" evidence="4">
    <location>
        <begin position="59"/>
        <end position="233"/>
    </location>
</feature>
<evidence type="ECO:0000256" key="2">
    <source>
        <dbReference type="ARBA" id="ARBA00023002"/>
    </source>
</evidence>
<evidence type="ECO:0000256" key="3">
    <source>
        <dbReference type="ARBA" id="ARBA00023194"/>
    </source>
</evidence>
<dbReference type="SUPFAM" id="SSF51197">
    <property type="entry name" value="Clavaminate synthase-like"/>
    <property type="match status" value="1"/>
</dbReference>
<reference evidence="5 6" key="1">
    <citation type="submission" date="2019-02" db="EMBL/GenBank/DDBJ databases">
        <title>Halieaceae_genomes.</title>
        <authorList>
            <person name="Li S.-H."/>
        </authorList>
    </citation>
    <scope>NUCLEOTIDE SEQUENCE [LARGE SCALE GENOMIC DNA]</scope>
    <source>
        <strain evidence="5 6">JH123</strain>
    </source>
</reference>
<dbReference type="Proteomes" id="UP001317963">
    <property type="component" value="Chromosome"/>
</dbReference>
<evidence type="ECO:0000313" key="5">
    <source>
        <dbReference type="EMBL" id="UZP74666.1"/>
    </source>
</evidence>
<dbReference type="SUPFAM" id="SSF56059">
    <property type="entry name" value="Glutathione synthetase ATP-binding domain-like"/>
    <property type="match status" value="1"/>
</dbReference>
<accession>A0ABY6Q7M1</accession>
<organism evidence="5 6">
    <name type="scientific">Candidatus Paraluminiphilus aquimaris</name>
    <dbReference type="NCBI Taxonomy" id="2518994"/>
    <lineage>
        <taxon>Bacteria</taxon>
        <taxon>Pseudomonadati</taxon>
        <taxon>Pseudomonadota</taxon>
        <taxon>Gammaproteobacteria</taxon>
        <taxon>Cellvibrionales</taxon>
        <taxon>Halieaceae</taxon>
        <taxon>Candidatus Paraluminiphilus</taxon>
    </lineage>
</organism>
<dbReference type="PANTHER" id="PTHR10696">
    <property type="entry name" value="GAMMA-BUTYROBETAINE HYDROXYLASE-RELATED"/>
    <property type="match status" value="1"/>
</dbReference>
<dbReference type="Pfam" id="PF02668">
    <property type="entry name" value="TauD"/>
    <property type="match status" value="1"/>
</dbReference>
<dbReference type="Gene3D" id="3.60.130.10">
    <property type="entry name" value="Clavaminate synthase-like"/>
    <property type="match status" value="1"/>
</dbReference>
<name>A0ABY6Q7M1_9GAMM</name>
<dbReference type="EMBL" id="CP036501">
    <property type="protein sequence ID" value="UZP74666.1"/>
    <property type="molecule type" value="Genomic_DNA"/>
</dbReference>
<dbReference type="InterPro" id="IPR003819">
    <property type="entry name" value="TauD/TfdA-like"/>
</dbReference>
<dbReference type="PANTHER" id="PTHR10696:SF56">
    <property type="entry name" value="TAUD_TFDA-LIKE DOMAIN-CONTAINING PROTEIN"/>
    <property type="match status" value="1"/>
</dbReference>
<keyword evidence="2" id="KW-0560">Oxidoreductase</keyword>
<proteinExistence type="predicted"/>
<gene>
    <name evidence="5" type="ORF">E0F26_07910</name>
</gene>
<evidence type="ECO:0000259" key="4">
    <source>
        <dbReference type="Pfam" id="PF02668"/>
    </source>
</evidence>
<evidence type="ECO:0000256" key="1">
    <source>
        <dbReference type="ARBA" id="ARBA00001954"/>
    </source>
</evidence>
<comment type="cofactor">
    <cofactor evidence="1">
        <name>Fe(2+)</name>
        <dbReference type="ChEBI" id="CHEBI:29033"/>
    </cofactor>
</comment>
<dbReference type="InterPro" id="IPR050411">
    <property type="entry name" value="AlphaKG_dependent_hydroxylases"/>
</dbReference>
<evidence type="ECO:0000313" key="6">
    <source>
        <dbReference type="Proteomes" id="UP001317963"/>
    </source>
</evidence>
<dbReference type="InterPro" id="IPR042098">
    <property type="entry name" value="TauD-like_sf"/>
</dbReference>
<keyword evidence="3" id="KW-0045">Antibiotic biosynthesis</keyword>
<dbReference type="RefSeq" id="WP_279241126.1">
    <property type="nucleotide sequence ID" value="NZ_CP036501.1"/>
</dbReference>